<feature type="transmembrane region" description="Helical" evidence="7">
    <location>
        <begin position="291"/>
        <end position="309"/>
    </location>
</feature>
<comment type="subcellular location">
    <subcellularLocation>
        <location evidence="1">Cell membrane</location>
        <topology evidence="1">Multi-pass membrane protein</topology>
    </subcellularLocation>
</comment>
<dbReference type="Pfam" id="PF13440">
    <property type="entry name" value="Polysacc_synt_3"/>
    <property type="match status" value="1"/>
</dbReference>
<feature type="transmembrane region" description="Helical" evidence="7">
    <location>
        <begin position="417"/>
        <end position="437"/>
    </location>
</feature>
<evidence type="ECO:0000256" key="3">
    <source>
        <dbReference type="ARBA" id="ARBA00022475"/>
    </source>
</evidence>
<evidence type="ECO:0000313" key="8">
    <source>
        <dbReference type="EMBL" id="PPK87991.1"/>
    </source>
</evidence>
<feature type="transmembrane region" description="Helical" evidence="7">
    <location>
        <begin position="357"/>
        <end position="379"/>
    </location>
</feature>
<accession>A0A2S6I922</accession>
<evidence type="ECO:0000313" key="9">
    <source>
        <dbReference type="Proteomes" id="UP000237662"/>
    </source>
</evidence>
<feature type="transmembrane region" description="Helical" evidence="7">
    <location>
        <begin position="12"/>
        <end position="33"/>
    </location>
</feature>
<evidence type="ECO:0000256" key="7">
    <source>
        <dbReference type="SAM" id="Phobius"/>
    </source>
</evidence>
<dbReference type="RefSeq" id="WP_104418569.1">
    <property type="nucleotide sequence ID" value="NZ_PTJC01000005.1"/>
</dbReference>
<keyword evidence="9" id="KW-1185">Reference proteome</keyword>
<feature type="transmembrane region" description="Helical" evidence="7">
    <location>
        <begin position="142"/>
        <end position="162"/>
    </location>
</feature>
<keyword evidence="5 7" id="KW-1133">Transmembrane helix</keyword>
<reference evidence="8 9" key="1">
    <citation type="submission" date="2018-02" db="EMBL/GenBank/DDBJ databases">
        <title>Genomic Encyclopedia of Archaeal and Bacterial Type Strains, Phase II (KMG-II): from individual species to whole genera.</title>
        <authorList>
            <person name="Goeker M."/>
        </authorList>
    </citation>
    <scope>NUCLEOTIDE SEQUENCE [LARGE SCALE GENOMIC DNA]</scope>
    <source>
        <strain evidence="8 9">DSM 29526</strain>
    </source>
</reference>
<keyword evidence="3" id="KW-1003">Cell membrane</keyword>
<evidence type="ECO:0000256" key="1">
    <source>
        <dbReference type="ARBA" id="ARBA00004651"/>
    </source>
</evidence>
<dbReference type="GO" id="GO:0005886">
    <property type="term" value="C:plasma membrane"/>
    <property type="evidence" value="ECO:0007669"/>
    <property type="project" value="UniProtKB-SubCell"/>
</dbReference>
<dbReference type="AlphaFoldDB" id="A0A2S6I922"/>
<evidence type="ECO:0000256" key="4">
    <source>
        <dbReference type="ARBA" id="ARBA00022692"/>
    </source>
</evidence>
<keyword evidence="6 7" id="KW-0472">Membrane</keyword>
<name>A0A2S6I922_9BACT</name>
<feature type="transmembrane region" description="Helical" evidence="7">
    <location>
        <begin position="168"/>
        <end position="185"/>
    </location>
</feature>
<evidence type="ECO:0000256" key="2">
    <source>
        <dbReference type="ARBA" id="ARBA00007430"/>
    </source>
</evidence>
<protein>
    <submittedName>
        <fullName evidence="8">O-antigen/teichoic acid export membrane protein</fullName>
    </submittedName>
</protein>
<dbReference type="PANTHER" id="PTHR30250">
    <property type="entry name" value="PST FAMILY PREDICTED COLANIC ACID TRANSPORTER"/>
    <property type="match status" value="1"/>
</dbReference>
<dbReference type="PANTHER" id="PTHR30250:SF10">
    <property type="entry name" value="LIPOPOLYSACCHARIDE BIOSYNTHESIS PROTEIN WZXC"/>
    <property type="match status" value="1"/>
</dbReference>
<proteinExistence type="inferred from homology"/>
<evidence type="ECO:0000256" key="5">
    <source>
        <dbReference type="ARBA" id="ARBA00022989"/>
    </source>
</evidence>
<evidence type="ECO:0000256" key="6">
    <source>
        <dbReference type="ARBA" id="ARBA00023136"/>
    </source>
</evidence>
<dbReference type="Proteomes" id="UP000237662">
    <property type="component" value="Unassembled WGS sequence"/>
</dbReference>
<feature type="transmembrane region" description="Helical" evidence="7">
    <location>
        <begin position="443"/>
        <end position="461"/>
    </location>
</feature>
<dbReference type="InterPro" id="IPR050833">
    <property type="entry name" value="Poly_Biosynth_Transport"/>
</dbReference>
<dbReference type="OrthoDB" id="9770347at2"/>
<feature type="transmembrane region" description="Helical" evidence="7">
    <location>
        <begin position="79"/>
        <end position="104"/>
    </location>
</feature>
<gene>
    <name evidence="8" type="ORF">CLV84_0953</name>
</gene>
<feature type="transmembrane region" description="Helical" evidence="7">
    <location>
        <begin position="385"/>
        <end position="405"/>
    </location>
</feature>
<feature type="transmembrane region" description="Helical" evidence="7">
    <location>
        <begin position="45"/>
        <end position="67"/>
    </location>
</feature>
<feature type="transmembrane region" description="Helical" evidence="7">
    <location>
        <begin position="329"/>
        <end position="350"/>
    </location>
</feature>
<organism evidence="8 9">
    <name type="scientific">Neolewinella xylanilytica</name>
    <dbReference type="NCBI Taxonomy" id="1514080"/>
    <lineage>
        <taxon>Bacteria</taxon>
        <taxon>Pseudomonadati</taxon>
        <taxon>Bacteroidota</taxon>
        <taxon>Saprospiria</taxon>
        <taxon>Saprospirales</taxon>
        <taxon>Lewinellaceae</taxon>
        <taxon>Neolewinella</taxon>
    </lineage>
</organism>
<comment type="caution">
    <text evidence="8">The sequence shown here is derived from an EMBL/GenBank/DDBJ whole genome shotgun (WGS) entry which is preliminary data.</text>
</comment>
<feature type="transmembrane region" description="Helical" evidence="7">
    <location>
        <begin position="110"/>
        <end position="130"/>
    </location>
</feature>
<sequence length="467" mass="52577">MSFQRQIVNNFLKVGLLKYSGLVVTFAGSALVSRQLDPEEYGVQAIGAIYFGVVTLFLDAGFSLAVIREVDTPAFQRSVRLFALGMGALLGSLLILAAYPIAWWYGMPEITWVLVLYGVCAFLNAIPIVHEAILSRREQFGYIARVALLATVVQVIATYLLARAGFSYYALILPLLAVPLLKYAFYHGKVDLIARGRPWRQLPFRASFRRIRSLMVNLSVFQVLLYVSSNIDNLYLSKLYSTANLGLYNRAYNFNRLPLTIVSGVISTIQLPMFERIRQEGQNVKYEFTQYIHLLGGIAFPAVVIFHLFPYEISAFIWGEDWRQVGAYLYPLSILLPTSLMISAAGNLFIVFRGERFLVYNTAISSLAQIVGASIGVYYSIEGMIVGIILGNLFGSLPVTMYFGFYRLFGYTLWEIFRVWWFNYLMVIGLLSCYISGNAEATYAVLAVYSAGSLYSIGRYVKHNYFG</sequence>
<comment type="similarity">
    <text evidence="2">Belongs to the polysaccharide synthase family.</text>
</comment>
<dbReference type="EMBL" id="PTJC01000005">
    <property type="protein sequence ID" value="PPK87991.1"/>
    <property type="molecule type" value="Genomic_DNA"/>
</dbReference>
<keyword evidence="4 7" id="KW-0812">Transmembrane</keyword>